<dbReference type="PANTHER" id="PTHR11712:SF306">
    <property type="entry name" value="3-OXOACYL-[ACYL-CARRIER-PROTEIN] SYNTHASE 1"/>
    <property type="match status" value="1"/>
</dbReference>
<evidence type="ECO:0000313" key="20">
    <source>
        <dbReference type="Proteomes" id="UP000825483"/>
    </source>
</evidence>
<evidence type="ECO:0000313" key="19">
    <source>
        <dbReference type="EMBL" id="GJG59984.1"/>
    </source>
</evidence>
<keyword evidence="9" id="KW-0443">Lipid metabolism</keyword>
<dbReference type="PANTHER" id="PTHR11712">
    <property type="entry name" value="POLYKETIDE SYNTHASE-RELATED"/>
    <property type="match status" value="1"/>
</dbReference>
<comment type="subcellular location">
    <subcellularLocation>
        <location evidence="1">Cytoplasm</location>
    </subcellularLocation>
</comment>
<dbReference type="Pfam" id="PF02801">
    <property type="entry name" value="Ketoacyl-synt_C"/>
    <property type="match status" value="1"/>
</dbReference>
<evidence type="ECO:0000256" key="7">
    <source>
        <dbReference type="ARBA" id="ARBA00022679"/>
    </source>
</evidence>
<dbReference type="GeneID" id="72465974"/>
<comment type="catalytic activity">
    <reaction evidence="15">
        <text>(3Z)-decenoyl-[ACP] + malonyl-[ACP] + H(+) = 3-oxo-(5Z)-dodecenoyl-[ACP] + holo-[ACP] + CO2</text>
        <dbReference type="Rhea" id="RHEA:54940"/>
        <dbReference type="Rhea" id="RHEA-COMP:9623"/>
        <dbReference type="Rhea" id="RHEA-COMP:9685"/>
        <dbReference type="Rhea" id="RHEA-COMP:9927"/>
        <dbReference type="Rhea" id="RHEA-COMP:14042"/>
        <dbReference type="ChEBI" id="CHEBI:15378"/>
        <dbReference type="ChEBI" id="CHEBI:16526"/>
        <dbReference type="ChEBI" id="CHEBI:64479"/>
        <dbReference type="ChEBI" id="CHEBI:78449"/>
        <dbReference type="ChEBI" id="CHEBI:78798"/>
        <dbReference type="ChEBI" id="CHEBI:138410"/>
    </reaction>
    <physiologicalReaction direction="left-to-right" evidence="15">
        <dbReference type="Rhea" id="RHEA:54941"/>
    </physiologicalReaction>
</comment>
<evidence type="ECO:0000256" key="13">
    <source>
        <dbReference type="ARBA" id="ARBA00041620"/>
    </source>
</evidence>
<dbReference type="EMBL" id="BPUB01000002">
    <property type="protein sequence ID" value="GJG59984.1"/>
    <property type="molecule type" value="Genomic_DNA"/>
</dbReference>
<dbReference type="Proteomes" id="UP000825483">
    <property type="component" value="Unassembled WGS sequence"/>
</dbReference>
<comment type="catalytic activity">
    <reaction evidence="16">
        <text>a fatty acyl-[ACP] + malonyl-[ACP] + H(+) = a 3-oxoacyl-[ACP] + holo-[ACP] + CO2</text>
        <dbReference type="Rhea" id="RHEA:22836"/>
        <dbReference type="Rhea" id="RHEA-COMP:9623"/>
        <dbReference type="Rhea" id="RHEA-COMP:9685"/>
        <dbReference type="Rhea" id="RHEA-COMP:9916"/>
        <dbReference type="Rhea" id="RHEA-COMP:14125"/>
        <dbReference type="ChEBI" id="CHEBI:15378"/>
        <dbReference type="ChEBI" id="CHEBI:16526"/>
        <dbReference type="ChEBI" id="CHEBI:64479"/>
        <dbReference type="ChEBI" id="CHEBI:78449"/>
        <dbReference type="ChEBI" id="CHEBI:78776"/>
        <dbReference type="ChEBI" id="CHEBI:138651"/>
        <dbReference type="EC" id="2.3.1.41"/>
    </reaction>
    <physiologicalReaction direction="left-to-right" evidence="16">
        <dbReference type="Rhea" id="RHEA:22837"/>
    </physiologicalReaction>
</comment>
<organism evidence="19 20">
    <name type="scientific">Prevotella lacticifex</name>
    <dbReference type="NCBI Taxonomy" id="2854755"/>
    <lineage>
        <taxon>Bacteria</taxon>
        <taxon>Pseudomonadati</taxon>
        <taxon>Bacteroidota</taxon>
        <taxon>Bacteroidia</taxon>
        <taxon>Bacteroidales</taxon>
        <taxon>Prevotellaceae</taxon>
        <taxon>Prevotella</taxon>
    </lineage>
</organism>
<keyword evidence="20" id="KW-1185">Reference proteome</keyword>
<accession>A0A9R1CCB8</accession>
<dbReference type="EC" id="2.3.1.41" evidence="4"/>
<evidence type="ECO:0000256" key="14">
    <source>
        <dbReference type="ARBA" id="ARBA00042143"/>
    </source>
</evidence>
<dbReference type="InterPro" id="IPR014031">
    <property type="entry name" value="Ketoacyl_synth_C"/>
</dbReference>
<evidence type="ECO:0000256" key="9">
    <source>
        <dbReference type="ARBA" id="ARBA00023098"/>
    </source>
</evidence>
<name>A0A9R1CCB8_9BACT</name>
<evidence type="ECO:0000256" key="1">
    <source>
        <dbReference type="ARBA" id="ARBA00004496"/>
    </source>
</evidence>
<dbReference type="GO" id="GO:0004315">
    <property type="term" value="F:3-oxoacyl-[acyl-carrier-protein] synthase activity"/>
    <property type="evidence" value="ECO:0007669"/>
    <property type="project" value="UniProtKB-EC"/>
</dbReference>
<evidence type="ECO:0000256" key="15">
    <source>
        <dbReference type="ARBA" id="ARBA00048121"/>
    </source>
</evidence>
<dbReference type="PROSITE" id="PS52004">
    <property type="entry name" value="KS3_2"/>
    <property type="match status" value="1"/>
</dbReference>
<dbReference type="GO" id="GO:0006633">
    <property type="term" value="P:fatty acid biosynthetic process"/>
    <property type="evidence" value="ECO:0007669"/>
    <property type="project" value="UniProtKB-KW"/>
</dbReference>
<evidence type="ECO:0000256" key="11">
    <source>
        <dbReference type="ARBA" id="ARBA00023315"/>
    </source>
</evidence>
<dbReference type="Pfam" id="PF00109">
    <property type="entry name" value="ketoacyl-synt"/>
    <property type="match status" value="1"/>
</dbReference>
<dbReference type="PROSITE" id="PS00606">
    <property type="entry name" value="KS3_1"/>
    <property type="match status" value="1"/>
</dbReference>
<dbReference type="Gene3D" id="3.40.47.10">
    <property type="match status" value="1"/>
</dbReference>
<evidence type="ECO:0000256" key="6">
    <source>
        <dbReference type="ARBA" id="ARBA00022516"/>
    </source>
</evidence>
<comment type="similarity">
    <text evidence="2 17">Belongs to the thiolase-like superfamily. Beta-ketoacyl-ACP synthases family.</text>
</comment>
<dbReference type="SUPFAM" id="SSF53901">
    <property type="entry name" value="Thiolase-like"/>
    <property type="match status" value="2"/>
</dbReference>
<evidence type="ECO:0000256" key="17">
    <source>
        <dbReference type="RuleBase" id="RU003694"/>
    </source>
</evidence>
<dbReference type="GO" id="GO:0005829">
    <property type="term" value="C:cytosol"/>
    <property type="evidence" value="ECO:0007669"/>
    <property type="project" value="TreeGrafter"/>
</dbReference>
<dbReference type="InterPro" id="IPR014030">
    <property type="entry name" value="Ketoacyl_synth_N"/>
</dbReference>
<keyword evidence="8" id="KW-0276">Fatty acid metabolism</keyword>
<evidence type="ECO:0000256" key="2">
    <source>
        <dbReference type="ARBA" id="ARBA00008467"/>
    </source>
</evidence>
<dbReference type="CDD" id="cd00834">
    <property type="entry name" value="KAS_I_II"/>
    <property type="match status" value="1"/>
</dbReference>
<feature type="domain" description="Ketosynthase family 3 (KS3)" evidence="18">
    <location>
        <begin position="1"/>
        <end position="405"/>
    </location>
</feature>
<dbReference type="InterPro" id="IPR016039">
    <property type="entry name" value="Thiolase-like"/>
</dbReference>
<evidence type="ECO:0000256" key="16">
    <source>
        <dbReference type="ARBA" id="ARBA00048506"/>
    </source>
</evidence>
<keyword evidence="10" id="KW-0275">Fatty acid biosynthesis</keyword>
<evidence type="ECO:0000256" key="12">
    <source>
        <dbReference type="ARBA" id="ARBA00039450"/>
    </source>
</evidence>
<evidence type="ECO:0000256" key="3">
    <source>
        <dbReference type="ARBA" id="ARBA00011738"/>
    </source>
</evidence>
<comment type="subunit">
    <text evidence="3">Homodimer.</text>
</comment>
<sequence>MKRVVITGMGIWSCLGTTLDEVRDALYNGKSGVIFSQERKDAGFRSALCTDVKKPDLKPYVKRNLRQFMPEEAQYAYMATRQALEMAKMDQEFIDSHEVGIIYGNDSVAEATMVALDKFREFKDTEMCGSGAIFQSMNSTISMNLACLFHLKGINLTASSACSSSSQAIGLAALLIRNGLQDYVVCGGAEENNMYGIASFDGIQAFSTREDAPTKASRPFDRDRDGLVPGGGAATVIVEDYEHAVKRGAPIIAEVLGWGFSGNGDHISTPTVEGPARSLKHCIENSGIKDIREIGYVNAHATSTHVGDSREALAIAQNFGDYRVPVTSTKSQTGHEMWMAGASEVIYSTLMMKNDFIAGNINFENPDEESAKLNIIPETQQAHFDMFLSNSFGFGGTNSTLIIKNI</sequence>
<evidence type="ECO:0000256" key="5">
    <source>
        <dbReference type="ARBA" id="ARBA00022490"/>
    </source>
</evidence>
<dbReference type="RefSeq" id="WP_223928469.1">
    <property type="nucleotide sequence ID" value="NZ_BPTU01000002.1"/>
</dbReference>
<dbReference type="AlphaFoldDB" id="A0A9R1CCB8"/>
<protein>
    <recommendedName>
        <fullName evidence="12">3-oxoacyl-[acyl-carrier-protein] synthase 1</fullName>
        <ecNumber evidence="4">2.3.1.41</ecNumber>
    </recommendedName>
    <alternativeName>
        <fullName evidence="13">3-oxoacyl-[acyl-carrier-protein] synthase I</fullName>
    </alternativeName>
    <alternativeName>
        <fullName evidence="14">Beta-ketoacyl-ACP synthase I</fullName>
    </alternativeName>
</protein>
<keyword evidence="7 17" id="KW-0808">Transferase</keyword>
<dbReference type="InterPro" id="IPR018201">
    <property type="entry name" value="Ketoacyl_synth_AS"/>
</dbReference>
<comment type="caution">
    <text evidence="19">The sequence shown here is derived from an EMBL/GenBank/DDBJ whole genome shotgun (WGS) entry which is preliminary data.</text>
</comment>
<evidence type="ECO:0000256" key="4">
    <source>
        <dbReference type="ARBA" id="ARBA00013191"/>
    </source>
</evidence>
<keyword evidence="6" id="KW-0444">Lipid biosynthesis</keyword>
<keyword evidence="5" id="KW-0963">Cytoplasm</keyword>
<evidence type="ECO:0000259" key="18">
    <source>
        <dbReference type="PROSITE" id="PS52004"/>
    </source>
</evidence>
<dbReference type="InterPro" id="IPR020841">
    <property type="entry name" value="PKS_Beta-ketoAc_synthase_dom"/>
</dbReference>
<evidence type="ECO:0000256" key="10">
    <source>
        <dbReference type="ARBA" id="ARBA00023160"/>
    </source>
</evidence>
<gene>
    <name evidence="19" type="primary">fabB_2</name>
    <name evidence="19" type="ORF">PRLR5076_28350</name>
</gene>
<proteinExistence type="inferred from homology"/>
<dbReference type="SMART" id="SM00825">
    <property type="entry name" value="PKS_KS"/>
    <property type="match status" value="1"/>
</dbReference>
<reference evidence="19" key="1">
    <citation type="journal article" date="2022" name="Int. J. Syst. Evol. Microbiol.">
        <title>Prevotella lacticifex sp. nov., isolated from the rumen of cows.</title>
        <authorList>
            <person name="Shinkai T."/>
            <person name="Ikeyama N."/>
            <person name="Kumagai M."/>
            <person name="Ohmori H."/>
            <person name="Sakamoto M."/>
            <person name="Ohkuma M."/>
            <person name="Mitsumori M."/>
        </authorList>
    </citation>
    <scope>NUCLEOTIDE SEQUENCE</scope>
    <source>
        <strain evidence="19">R5076</strain>
    </source>
</reference>
<keyword evidence="11" id="KW-0012">Acyltransferase</keyword>
<dbReference type="InterPro" id="IPR000794">
    <property type="entry name" value="Beta-ketoacyl_synthase"/>
</dbReference>
<evidence type="ECO:0000256" key="8">
    <source>
        <dbReference type="ARBA" id="ARBA00022832"/>
    </source>
</evidence>